<dbReference type="AlphaFoldDB" id="A0A517E0A5"/>
<gene>
    <name evidence="1" type="ORF">SPTER_44940</name>
</gene>
<dbReference type="OrthoDB" id="1686741at2"/>
<protein>
    <submittedName>
        <fullName evidence="1">Uncharacterized protein</fullName>
    </submittedName>
</protein>
<proteinExistence type="predicted"/>
<accession>A0A517E0A5</accession>
<evidence type="ECO:0000313" key="1">
    <source>
        <dbReference type="EMBL" id="QDR83032.1"/>
    </source>
</evidence>
<dbReference type="EMBL" id="CP036259">
    <property type="protein sequence ID" value="QDR83032.1"/>
    <property type="molecule type" value="Genomic_DNA"/>
</dbReference>
<reference evidence="1 2" key="1">
    <citation type="submission" date="2019-02" db="EMBL/GenBank/DDBJ databases">
        <title>Closed genome of Sporomusa termitida DSM 4440.</title>
        <authorList>
            <person name="Poehlein A."/>
            <person name="Daniel R."/>
        </authorList>
    </citation>
    <scope>NUCLEOTIDE SEQUENCE [LARGE SCALE GENOMIC DNA]</scope>
    <source>
        <strain evidence="1 2">DSM 4440</strain>
    </source>
</reference>
<evidence type="ECO:0000313" key="2">
    <source>
        <dbReference type="Proteomes" id="UP000320776"/>
    </source>
</evidence>
<keyword evidence="2" id="KW-1185">Reference proteome</keyword>
<sequence>MGKIIELIRADESGVYALPEGLSFDSVDVILLNGNPVAEGRYAIVANNTAVDIFDAQDDSVVTVILA</sequence>
<dbReference type="KEGG" id="sted:SPTER_44940"/>
<dbReference type="RefSeq" id="WP_144352352.1">
    <property type="nucleotide sequence ID" value="NZ_CP036259.1"/>
</dbReference>
<organism evidence="1 2">
    <name type="scientific">Sporomusa termitida</name>
    <dbReference type="NCBI Taxonomy" id="2377"/>
    <lineage>
        <taxon>Bacteria</taxon>
        <taxon>Bacillati</taxon>
        <taxon>Bacillota</taxon>
        <taxon>Negativicutes</taxon>
        <taxon>Selenomonadales</taxon>
        <taxon>Sporomusaceae</taxon>
        <taxon>Sporomusa</taxon>
    </lineage>
</organism>
<name>A0A517E0A5_9FIRM</name>
<dbReference type="Proteomes" id="UP000320776">
    <property type="component" value="Chromosome"/>
</dbReference>